<protein>
    <submittedName>
        <fullName evidence="1">Uncharacterized protein</fullName>
    </submittedName>
</protein>
<keyword evidence="2" id="KW-1185">Reference proteome</keyword>
<reference evidence="1 2" key="1">
    <citation type="journal article" date="2021" name="Appl. Environ. Microbiol.">
        <title>Genetic linkage and physical mapping for an oyster mushroom Pleurotus cornucopiae and QTL analysis for the trait cap color.</title>
        <authorList>
            <person name="Zhang Y."/>
            <person name="Gao W."/>
            <person name="Sonnenberg A."/>
            <person name="Chen Q."/>
            <person name="Zhang J."/>
            <person name="Huang C."/>
        </authorList>
    </citation>
    <scope>NUCLEOTIDE SEQUENCE [LARGE SCALE GENOMIC DNA]</scope>
    <source>
        <strain evidence="1">CCMSSC00406</strain>
    </source>
</reference>
<proteinExistence type="predicted"/>
<organism evidence="1 2">
    <name type="scientific">Pleurotus cornucopiae</name>
    <name type="common">Cornucopia mushroom</name>
    <dbReference type="NCBI Taxonomy" id="5321"/>
    <lineage>
        <taxon>Eukaryota</taxon>
        <taxon>Fungi</taxon>
        <taxon>Dikarya</taxon>
        <taxon>Basidiomycota</taxon>
        <taxon>Agaricomycotina</taxon>
        <taxon>Agaricomycetes</taxon>
        <taxon>Agaricomycetidae</taxon>
        <taxon>Agaricales</taxon>
        <taxon>Pleurotineae</taxon>
        <taxon>Pleurotaceae</taxon>
        <taxon>Pleurotus</taxon>
    </lineage>
</organism>
<accession>A0ACB7J6I7</accession>
<name>A0ACB7J6I7_PLECO</name>
<comment type="caution">
    <text evidence="1">The sequence shown here is derived from an EMBL/GenBank/DDBJ whole genome shotgun (WGS) entry which is preliminary data.</text>
</comment>
<evidence type="ECO:0000313" key="1">
    <source>
        <dbReference type="EMBL" id="KAG9226207.1"/>
    </source>
</evidence>
<dbReference type="EMBL" id="WQMT02000002">
    <property type="protein sequence ID" value="KAG9226207.1"/>
    <property type="molecule type" value="Genomic_DNA"/>
</dbReference>
<evidence type="ECO:0000313" key="2">
    <source>
        <dbReference type="Proteomes" id="UP000824881"/>
    </source>
</evidence>
<gene>
    <name evidence="1" type="ORF">CCMSSC00406_0005118</name>
</gene>
<sequence>MMLQDFDQDSIHSSSPDLNGLAGPSSMGVGGSAGLAKNGITNGNGHSAVPATNGSSGFGNGVGNGIAKREHGSISKVSLPGTTLYDDSTVDREEFVRLVIQSLRDVGYMESASALEAESGYTLEASEVSQFRRYILEGQWTKAEAILMHIGVVDEEGILDAKFLISQQKYLELLEAQKTTAALHVLRTELAPLNVEAEHLHTLSSLIMCSEAEDLRHRAGWDGAAGTSRQQLLSNLHRYIPSSIMIPQRRMATLLRQALSYQRQRCVYHNSNFTNFSLYMDHQCDKDAFPRTTTTILQVHDDEVWNLEWSHDGQYLASGSKDKTAIIWKVGPVSSHHPREWSPHHILREHQYAVGCLAWSLDDSILLTSAEQTIKLWNTKVNLLTHILLPSNNPDFVGVKTGVCFRTIDGHSDVVTALAWLPDDSGFISGSLDRKVIRWDREGRQRDSWGTTAIRVTDLAVTPDFTRLVTIGMDYVPPHSVTVIDANPRASMAGSHGGEAPMGTPQSVPKKPDNRMVIYDLATKQAESSIRLEGELTSVKISQNSQYALINHSPDEIHLWDLHTGRLTRKFTGQRQGRHVIRSCFGGVDGNFVVSGSEDGNVYVWHRDTGTLLEVLPGHGEGSVNSVAWNPRNQQMFASCSDDRTIRIWEANVHEELYPDTFTHPALDSSYSSVPTGKGKGKLRTQYEDDNAEAVSRTSGTGI</sequence>
<dbReference type="Proteomes" id="UP000824881">
    <property type="component" value="Unassembled WGS sequence"/>
</dbReference>